<dbReference type="EMBL" id="SGPJ01000213">
    <property type="protein sequence ID" value="THG96729.1"/>
    <property type="molecule type" value="Genomic_DNA"/>
</dbReference>
<dbReference type="InterPro" id="IPR015943">
    <property type="entry name" value="WD40/YVTN_repeat-like_dom_sf"/>
</dbReference>
<sequence length="110" mass="12124">MLDLTNGAMSPMYPPVTSLAFHEREYSHCDVLATGGPDGTITLRTWNTDSTPKGEKARWEFVTLKKLKAKSVDGSQTRSSVPCVTALRFVGETLFHGEDTGKVFCWSLPD</sequence>
<proteinExistence type="predicted"/>
<comment type="caution">
    <text evidence="1">The sequence shown here is derived from an EMBL/GenBank/DDBJ whole genome shotgun (WGS) entry which is preliminary data.</text>
</comment>
<evidence type="ECO:0000313" key="2">
    <source>
        <dbReference type="Proteomes" id="UP000309038"/>
    </source>
</evidence>
<keyword evidence="2" id="KW-1185">Reference proteome</keyword>
<dbReference type="SUPFAM" id="SSF50978">
    <property type="entry name" value="WD40 repeat-like"/>
    <property type="match status" value="1"/>
</dbReference>
<dbReference type="InterPro" id="IPR036322">
    <property type="entry name" value="WD40_repeat_dom_sf"/>
</dbReference>
<dbReference type="Gene3D" id="2.130.10.10">
    <property type="entry name" value="YVTN repeat-like/Quinoprotein amine dehydrogenase"/>
    <property type="match status" value="1"/>
</dbReference>
<dbReference type="AlphaFoldDB" id="A0A4S4KJB5"/>
<reference evidence="1 2" key="1">
    <citation type="submission" date="2019-02" db="EMBL/GenBank/DDBJ databases">
        <title>Genome sequencing of the rare red list fungi Phlebia centrifuga.</title>
        <authorList>
            <person name="Buettner E."/>
            <person name="Kellner H."/>
        </authorList>
    </citation>
    <scope>NUCLEOTIDE SEQUENCE [LARGE SCALE GENOMIC DNA]</scope>
    <source>
        <strain evidence="1 2">DSM 108282</strain>
    </source>
</reference>
<evidence type="ECO:0000313" key="1">
    <source>
        <dbReference type="EMBL" id="THG96729.1"/>
    </source>
</evidence>
<dbReference type="Proteomes" id="UP000309038">
    <property type="component" value="Unassembled WGS sequence"/>
</dbReference>
<protein>
    <submittedName>
        <fullName evidence="1">Uncharacterized protein</fullName>
    </submittedName>
</protein>
<organism evidence="1 2">
    <name type="scientific">Hermanssonia centrifuga</name>
    <dbReference type="NCBI Taxonomy" id="98765"/>
    <lineage>
        <taxon>Eukaryota</taxon>
        <taxon>Fungi</taxon>
        <taxon>Dikarya</taxon>
        <taxon>Basidiomycota</taxon>
        <taxon>Agaricomycotina</taxon>
        <taxon>Agaricomycetes</taxon>
        <taxon>Polyporales</taxon>
        <taxon>Meruliaceae</taxon>
        <taxon>Hermanssonia</taxon>
    </lineage>
</organism>
<accession>A0A4S4KJB5</accession>
<name>A0A4S4KJB5_9APHY</name>
<gene>
    <name evidence="1" type="ORF">EW026_g5152</name>
</gene>